<dbReference type="VEuPathDB" id="FungiDB:JI435_406990"/>
<name>A0A7U2F295_PHANO</name>
<accession>A0A7U2F295</accession>
<keyword evidence="2" id="KW-1185">Reference proteome</keyword>
<dbReference type="AlphaFoldDB" id="A0A7U2F295"/>
<dbReference type="Proteomes" id="UP000663193">
    <property type="component" value="Chromosome 5"/>
</dbReference>
<evidence type="ECO:0000313" key="1">
    <source>
        <dbReference type="EMBL" id="QRC95179.1"/>
    </source>
</evidence>
<evidence type="ECO:0000313" key="2">
    <source>
        <dbReference type="Proteomes" id="UP000663193"/>
    </source>
</evidence>
<dbReference type="EMBL" id="CP069027">
    <property type="protein sequence ID" value="QRC95179.1"/>
    <property type="molecule type" value="Genomic_DNA"/>
</dbReference>
<sequence length="87" mass="9479">MRARPSFLVPLSPPHASCNRPLRGCRSSSTCSHLFLYTISLSTSASSVLTTIVSFCSCSSSTKHIYSDNSSRCCIDPIFSDSIVRRS</sequence>
<reference evidence="2" key="1">
    <citation type="journal article" date="2021" name="BMC Genomics">
        <title>Chromosome-level genome assembly and manually-curated proteome of model necrotroph Parastagonospora nodorum Sn15 reveals a genome-wide trove of candidate effector homologs, and redundancy of virulence-related functions within an accessory chromosome.</title>
        <authorList>
            <person name="Bertazzoni S."/>
            <person name="Jones D.A.B."/>
            <person name="Phan H.T."/>
            <person name="Tan K.-C."/>
            <person name="Hane J.K."/>
        </authorList>
    </citation>
    <scope>NUCLEOTIDE SEQUENCE [LARGE SCALE GENOMIC DNA]</scope>
    <source>
        <strain evidence="2">SN15 / ATCC MYA-4574 / FGSC 10173)</strain>
    </source>
</reference>
<proteinExistence type="predicted"/>
<gene>
    <name evidence="1" type="ORF">JI435_406990</name>
</gene>
<organism evidence="1 2">
    <name type="scientific">Phaeosphaeria nodorum (strain SN15 / ATCC MYA-4574 / FGSC 10173)</name>
    <name type="common">Glume blotch fungus</name>
    <name type="synonym">Parastagonospora nodorum</name>
    <dbReference type="NCBI Taxonomy" id="321614"/>
    <lineage>
        <taxon>Eukaryota</taxon>
        <taxon>Fungi</taxon>
        <taxon>Dikarya</taxon>
        <taxon>Ascomycota</taxon>
        <taxon>Pezizomycotina</taxon>
        <taxon>Dothideomycetes</taxon>
        <taxon>Pleosporomycetidae</taxon>
        <taxon>Pleosporales</taxon>
        <taxon>Pleosporineae</taxon>
        <taxon>Phaeosphaeriaceae</taxon>
        <taxon>Parastagonospora</taxon>
    </lineage>
</organism>
<protein>
    <submittedName>
        <fullName evidence="1">Uncharacterized protein</fullName>
    </submittedName>
</protein>